<keyword evidence="1" id="KW-0812">Transmembrane</keyword>
<evidence type="ECO:0000256" key="1">
    <source>
        <dbReference type="SAM" id="Phobius"/>
    </source>
</evidence>
<protein>
    <submittedName>
        <fullName evidence="2">Uncharacterized protein</fullName>
    </submittedName>
</protein>
<reference evidence="2 3" key="2">
    <citation type="submission" date="2018-03" db="EMBL/GenBank/DDBJ databases">
        <title>The ancient ancestry and fast evolution of plastids.</title>
        <authorList>
            <person name="Moore K.R."/>
            <person name="Magnabosco C."/>
            <person name="Momper L."/>
            <person name="Gold D.A."/>
            <person name="Bosak T."/>
            <person name="Fournier G.P."/>
        </authorList>
    </citation>
    <scope>NUCLEOTIDE SEQUENCE [LARGE SCALE GENOMIC DNA]</scope>
    <source>
        <strain evidence="2 3">ULC18</strain>
    </source>
</reference>
<sequence>MRVREGHPRQDSQRLLMMIRKLSPFLKTAWLIRYVAIALIITGYLDKQENRLTLGVGLLLPTKLEKVDQGLEKANSKT</sequence>
<gene>
    <name evidence="2" type="ORF">C7B82_10190</name>
</gene>
<dbReference type="Proteomes" id="UP000239576">
    <property type="component" value="Unassembled WGS sequence"/>
</dbReference>
<evidence type="ECO:0000313" key="2">
    <source>
        <dbReference type="EMBL" id="PSB29913.1"/>
    </source>
</evidence>
<dbReference type="EMBL" id="PVWK01000057">
    <property type="protein sequence ID" value="PSB29913.1"/>
    <property type="molecule type" value="Genomic_DNA"/>
</dbReference>
<proteinExistence type="predicted"/>
<name>A0A2T1EB43_9CYAN</name>
<dbReference type="RefSeq" id="WP_106256194.1">
    <property type="nucleotide sequence ID" value="NZ_CAWNSW010000007.1"/>
</dbReference>
<comment type="caution">
    <text evidence="2">The sequence shown here is derived from an EMBL/GenBank/DDBJ whole genome shotgun (WGS) entry which is preliminary data.</text>
</comment>
<reference evidence="3" key="1">
    <citation type="submission" date="2018-02" db="EMBL/GenBank/DDBJ databases">
        <authorList>
            <person name="Moore K."/>
            <person name="Momper L."/>
        </authorList>
    </citation>
    <scope>NUCLEOTIDE SEQUENCE [LARGE SCALE GENOMIC DNA]</scope>
    <source>
        <strain evidence="3">ULC18</strain>
    </source>
</reference>
<dbReference type="AlphaFoldDB" id="A0A2T1EB43"/>
<keyword evidence="1" id="KW-1133">Transmembrane helix</keyword>
<keyword evidence="3" id="KW-1185">Reference proteome</keyword>
<keyword evidence="1" id="KW-0472">Membrane</keyword>
<feature type="transmembrane region" description="Helical" evidence="1">
    <location>
        <begin position="24"/>
        <end position="45"/>
    </location>
</feature>
<evidence type="ECO:0000313" key="3">
    <source>
        <dbReference type="Proteomes" id="UP000239576"/>
    </source>
</evidence>
<organism evidence="2 3">
    <name type="scientific">Stenomitos frigidus ULC18</name>
    <dbReference type="NCBI Taxonomy" id="2107698"/>
    <lineage>
        <taxon>Bacteria</taxon>
        <taxon>Bacillati</taxon>
        <taxon>Cyanobacteriota</taxon>
        <taxon>Cyanophyceae</taxon>
        <taxon>Leptolyngbyales</taxon>
        <taxon>Leptolyngbyaceae</taxon>
        <taxon>Stenomitos</taxon>
    </lineage>
</organism>
<accession>A0A2T1EB43</accession>